<dbReference type="PROSITE" id="PS51352">
    <property type="entry name" value="THIOREDOXIN_2"/>
    <property type="match status" value="1"/>
</dbReference>
<proteinExistence type="predicted"/>
<accession>A0A8J2SP06</accession>
<name>A0A8J2SP06_9STRA</name>
<comment type="caution">
    <text evidence="3">The sequence shown here is derived from an EMBL/GenBank/DDBJ whole genome shotgun (WGS) entry which is preliminary data.</text>
</comment>
<evidence type="ECO:0000313" key="4">
    <source>
        <dbReference type="Proteomes" id="UP000789595"/>
    </source>
</evidence>
<evidence type="ECO:0000313" key="3">
    <source>
        <dbReference type="EMBL" id="CAH0370919.1"/>
    </source>
</evidence>
<dbReference type="Gene3D" id="3.40.30.10">
    <property type="entry name" value="Glutaredoxin"/>
    <property type="match status" value="1"/>
</dbReference>
<organism evidence="3 4">
    <name type="scientific">Pelagomonas calceolata</name>
    <dbReference type="NCBI Taxonomy" id="35677"/>
    <lineage>
        <taxon>Eukaryota</taxon>
        <taxon>Sar</taxon>
        <taxon>Stramenopiles</taxon>
        <taxon>Ochrophyta</taxon>
        <taxon>Pelagophyceae</taxon>
        <taxon>Pelagomonadales</taxon>
        <taxon>Pelagomonadaceae</taxon>
        <taxon>Pelagomonas</taxon>
    </lineage>
</organism>
<dbReference type="InterPro" id="IPR036249">
    <property type="entry name" value="Thioredoxin-like_sf"/>
</dbReference>
<evidence type="ECO:0000256" key="1">
    <source>
        <dbReference type="SAM" id="SignalP"/>
    </source>
</evidence>
<dbReference type="Proteomes" id="UP000789595">
    <property type="component" value="Unassembled WGS sequence"/>
</dbReference>
<dbReference type="EMBL" id="CAKKNE010000003">
    <property type="protein sequence ID" value="CAH0370919.1"/>
    <property type="molecule type" value="Genomic_DNA"/>
</dbReference>
<feature type="signal peptide" evidence="1">
    <location>
        <begin position="1"/>
        <end position="16"/>
    </location>
</feature>
<protein>
    <recommendedName>
        <fullName evidence="2">Thioredoxin domain-containing protein</fullName>
    </recommendedName>
</protein>
<dbReference type="InterPro" id="IPR013766">
    <property type="entry name" value="Thioredoxin_domain"/>
</dbReference>
<sequence length="144" mass="15584">MRSTALLVLALGTASALPVVELQKDVYEVALQEVGTPWLIEIYSGMCASCKAYADIWHGVEAKVLQNTKVAVGRINMDESGGPPLAMKYKGLLKDGIPAVIWIADPAKPYDHTVIDSGKARSSDELWSTLLRKGSRSLLETAEL</sequence>
<keyword evidence="1" id="KW-0732">Signal</keyword>
<dbReference type="SUPFAM" id="SSF52833">
    <property type="entry name" value="Thioredoxin-like"/>
    <property type="match status" value="1"/>
</dbReference>
<reference evidence="3" key="1">
    <citation type="submission" date="2021-11" db="EMBL/GenBank/DDBJ databases">
        <authorList>
            <consortium name="Genoscope - CEA"/>
            <person name="William W."/>
        </authorList>
    </citation>
    <scope>NUCLEOTIDE SEQUENCE</scope>
</reference>
<feature type="domain" description="Thioredoxin" evidence="2">
    <location>
        <begin position="11"/>
        <end position="136"/>
    </location>
</feature>
<dbReference type="AlphaFoldDB" id="A0A8J2SP06"/>
<evidence type="ECO:0000259" key="2">
    <source>
        <dbReference type="PROSITE" id="PS51352"/>
    </source>
</evidence>
<keyword evidence="4" id="KW-1185">Reference proteome</keyword>
<dbReference type="Pfam" id="PF00085">
    <property type="entry name" value="Thioredoxin"/>
    <property type="match status" value="1"/>
</dbReference>
<feature type="chain" id="PRO_5035234521" description="Thioredoxin domain-containing protein" evidence="1">
    <location>
        <begin position="17"/>
        <end position="144"/>
    </location>
</feature>
<gene>
    <name evidence="3" type="ORF">PECAL_3P08320</name>
</gene>